<keyword evidence="5" id="KW-1185">Reference proteome</keyword>
<keyword evidence="1" id="KW-1133">Transmembrane helix</keyword>
<dbReference type="RefSeq" id="WP_179424389.1">
    <property type="nucleotide sequence ID" value="NZ_BAAAMP010000001.1"/>
</dbReference>
<evidence type="ECO:0000313" key="4">
    <source>
        <dbReference type="EMBL" id="NYI37931.1"/>
    </source>
</evidence>
<evidence type="ECO:0000313" key="6">
    <source>
        <dbReference type="Proteomes" id="UP000659061"/>
    </source>
</evidence>
<comment type="caution">
    <text evidence="3">The sequence shown here is derived from an EMBL/GenBank/DDBJ whole genome shotgun (WGS) entry which is preliminary data.</text>
</comment>
<organism evidence="3 6">
    <name type="scientific">Aeromicrobium tamlense</name>
    <dbReference type="NCBI Taxonomy" id="375541"/>
    <lineage>
        <taxon>Bacteria</taxon>
        <taxon>Bacillati</taxon>
        <taxon>Actinomycetota</taxon>
        <taxon>Actinomycetes</taxon>
        <taxon>Propionibacteriales</taxon>
        <taxon>Nocardioidaceae</taxon>
        <taxon>Aeromicrobium</taxon>
    </lineage>
</organism>
<reference evidence="3" key="2">
    <citation type="submission" date="2020-09" db="EMBL/GenBank/DDBJ databases">
        <title>Novel species in genus Aeromicrobium.</title>
        <authorList>
            <person name="Zhang G."/>
        </authorList>
    </citation>
    <scope>NUCLEOTIDE SEQUENCE</scope>
    <source>
        <strain evidence="3">SSW1-57</strain>
    </source>
</reference>
<gene>
    <name evidence="4" type="ORF">BJ975_001306</name>
    <name evidence="2" type="ORF">IDH50_09905</name>
    <name evidence="3" type="ORF">IDH50_13855</name>
</gene>
<evidence type="ECO:0000256" key="1">
    <source>
        <dbReference type="SAM" id="Phobius"/>
    </source>
</evidence>
<dbReference type="EMBL" id="JACWMT010000002">
    <property type="protein sequence ID" value="MBD1270544.1"/>
    <property type="molecule type" value="Genomic_DNA"/>
</dbReference>
<accession>A0A8I0G1R0</accession>
<protein>
    <submittedName>
        <fullName evidence="4">Tfp pilus assembly protein FimT</fullName>
    </submittedName>
</protein>
<reference evidence="4 5" key="1">
    <citation type="submission" date="2020-07" db="EMBL/GenBank/DDBJ databases">
        <title>Sequencing the genomes of 1000 actinobacteria strains.</title>
        <authorList>
            <person name="Klenk H.-P."/>
        </authorList>
    </citation>
    <scope>NUCLEOTIDE SEQUENCE [LARGE SCALE GENOMIC DNA]</scope>
    <source>
        <strain evidence="4 5">DSM 19087</strain>
    </source>
</reference>
<dbReference type="EMBL" id="JACWMT010000003">
    <property type="protein sequence ID" value="MBD1271324.1"/>
    <property type="molecule type" value="Genomic_DNA"/>
</dbReference>
<evidence type="ECO:0000313" key="5">
    <source>
        <dbReference type="Proteomes" id="UP000587211"/>
    </source>
</evidence>
<feature type="transmembrane region" description="Helical" evidence="1">
    <location>
        <begin position="15"/>
        <end position="35"/>
    </location>
</feature>
<keyword evidence="1" id="KW-0812">Transmembrane</keyword>
<dbReference type="EMBL" id="JACBZN010000001">
    <property type="protein sequence ID" value="NYI37931.1"/>
    <property type="molecule type" value="Genomic_DNA"/>
</dbReference>
<dbReference type="AlphaFoldDB" id="A0A8I0G1R0"/>
<dbReference type="Proteomes" id="UP000659061">
    <property type="component" value="Unassembled WGS sequence"/>
</dbReference>
<keyword evidence="1" id="KW-0472">Membrane</keyword>
<evidence type="ECO:0000313" key="2">
    <source>
        <dbReference type="EMBL" id="MBD1270544.1"/>
    </source>
</evidence>
<sequence>MSTHRESQTKRERSWIYITACVLLGIAAVVAVLTFSEARESNRAQEKADQLIEAFVDAGAARTPDRDMIVRVFGDDGGATCENPNDALRRATLASLLTNGATGPGARPVIADSRAVQGQLLVMEVYCPDELEDFRSYVEDLKTDDHIGD</sequence>
<proteinExistence type="predicted"/>
<evidence type="ECO:0000313" key="3">
    <source>
        <dbReference type="EMBL" id="MBD1271324.1"/>
    </source>
</evidence>
<name>A0A8I0G1R0_9ACTN</name>
<dbReference type="Proteomes" id="UP000587211">
    <property type="component" value="Unassembled WGS sequence"/>
</dbReference>